<dbReference type="EMBL" id="JAHCVK010000002">
    <property type="protein sequence ID" value="MBT0653026.1"/>
    <property type="molecule type" value="Genomic_DNA"/>
</dbReference>
<proteinExistence type="predicted"/>
<dbReference type="InterPro" id="IPR004951">
    <property type="entry name" value="DUF268_CAE_spp"/>
</dbReference>
<keyword evidence="2" id="KW-1185">Reference proteome</keyword>
<sequence>MSLAEVVNRWYKTCCSYIYSYRAHKTFSEEFIKFKEMTGVEGRFRIAWEERHPCFNDKTTQTGFDRHYVYHPAWAARVLAQTKPKCHIDISSSVNFCSQVSAFIPVMFYDYRPADLNLPGLTCEAADLLALPFADRSISSLSCMHVVEHVGLGRYGDPLDPDGDMKAIVELKRVLAINGNLLFVVPVGGNPRIMFNAHRIYTYAQIAEYFSNLELMEFALVTDDPKDGGLLRNASKEMADAQKYGCGCFWFRKVRT</sequence>
<accession>A0ABS5SEI4</accession>
<evidence type="ECO:0000313" key="2">
    <source>
        <dbReference type="Proteomes" id="UP000756860"/>
    </source>
</evidence>
<gene>
    <name evidence="1" type="ORF">KI810_08155</name>
</gene>
<dbReference type="SUPFAM" id="SSF53335">
    <property type="entry name" value="S-adenosyl-L-methionine-dependent methyltransferases"/>
    <property type="match status" value="1"/>
</dbReference>
<dbReference type="InterPro" id="IPR029063">
    <property type="entry name" value="SAM-dependent_MTases_sf"/>
</dbReference>
<organism evidence="1 2">
    <name type="scientific">Geomobilimonas luticola</name>
    <dbReference type="NCBI Taxonomy" id="1114878"/>
    <lineage>
        <taxon>Bacteria</taxon>
        <taxon>Pseudomonadati</taxon>
        <taxon>Thermodesulfobacteriota</taxon>
        <taxon>Desulfuromonadia</taxon>
        <taxon>Geobacterales</taxon>
        <taxon>Geobacteraceae</taxon>
        <taxon>Geomobilimonas</taxon>
    </lineage>
</organism>
<comment type="caution">
    <text evidence="1">The sequence shown here is derived from an EMBL/GenBank/DDBJ whole genome shotgun (WGS) entry which is preliminary data.</text>
</comment>
<reference evidence="1 2" key="1">
    <citation type="submission" date="2021-05" db="EMBL/GenBank/DDBJ databases">
        <title>The draft genome of Geobacter luticola JCM 17780.</title>
        <authorList>
            <person name="Xu Z."/>
            <person name="Masuda Y."/>
            <person name="Itoh H."/>
            <person name="Senoo K."/>
        </authorList>
    </citation>
    <scope>NUCLEOTIDE SEQUENCE [LARGE SCALE GENOMIC DNA]</scope>
    <source>
        <strain evidence="1 2">JCM 17780</strain>
    </source>
</reference>
<dbReference type="Gene3D" id="3.40.50.150">
    <property type="entry name" value="Vaccinia Virus protein VP39"/>
    <property type="match status" value="1"/>
</dbReference>
<evidence type="ECO:0000313" key="1">
    <source>
        <dbReference type="EMBL" id="MBT0653026.1"/>
    </source>
</evidence>
<dbReference type="RefSeq" id="WP_214175011.1">
    <property type="nucleotide sequence ID" value="NZ_JAHCVK010000002.1"/>
</dbReference>
<dbReference type="Pfam" id="PF03269">
    <property type="entry name" value="DUF268"/>
    <property type="match status" value="1"/>
</dbReference>
<dbReference type="Proteomes" id="UP000756860">
    <property type="component" value="Unassembled WGS sequence"/>
</dbReference>
<name>A0ABS5SEI4_9BACT</name>
<protein>
    <submittedName>
        <fullName evidence="1">DUF268 domain-containing protein</fullName>
    </submittedName>
</protein>